<dbReference type="RefSeq" id="WP_227309725.1">
    <property type="nucleotide sequence ID" value="NZ_JAESVA010000010.1"/>
</dbReference>
<protein>
    <submittedName>
        <fullName evidence="1">Uncharacterized protein</fullName>
    </submittedName>
</protein>
<dbReference type="Proteomes" id="UP000721844">
    <property type="component" value="Unassembled WGS sequence"/>
</dbReference>
<accession>A0A964E6I7</accession>
<keyword evidence="2" id="KW-1185">Reference proteome</keyword>
<proteinExistence type="predicted"/>
<sequence>PHIRRTGPAEMLAENTSLDVQGLCYALKGIEVWWNKVQILGRSSFARDEGFSAHQLEKAVLEGAGLADRYLGLLKYLAEAE</sequence>
<evidence type="ECO:0000313" key="1">
    <source>
        <dbReference type="EMBL" id="MCB8883068.1"/>
    </source>
</evidence>
<name>A0A964E6I7_9PROT</name>
<evidence type="ECO:0000313" key="2">
    <source>
        <dbReference type="Proteomes" id="UP000721844"/>
    </source>
</evidence>
<comment type="caution">
    <text evidence="1">The sequence shown here is derived from an EMBL/GenBank/DDBJ whole genome shotgun (WGS) entry which is preliminary data.</text>
</comment>
<feature type="non-terminal residue" evidence="1">
    <location>
        <position position="1"/>
    </location>
</feature>
<dbReference type="EMBL" id="JAESVA010000010">
    <property type="protein sequence ID" value="MCB8883068.1"/>
    <property type="molecule type" value="Genomic_DNA"/>
</dbReference>
<dbReference type="AlphaFoldDB" id="A0A964E6I7"/>
<organism evidence="1 2">
    <name type="scientific">Acidisoma cellulosilyticum</name>
    <dbReference type="NCBI Taxonomy" id="2802395"/>
    <lineage>
        <taxon>Bacteria</taxon>
        <taxon>Pseudomonadati</taxon>
        <taxon>Pseudomonadota</taxon>
        <taxon>Alphaproteobacteria</taxon>
        <taxon>Acetobacterales</taxon>
        <taxon>Acidocellaceae</taxon>
        <taxon>Acidisoma</taxon>
    </lineage>
</organism>
<reference evidence="1 2" key="1">
    <citation type="journal article" date="2021" name="Microorganisms">
        <title>Acidisoma silvae sp. nov. and Acidisomacellulosilytica sp. nov., Two Acidophilic Bacteria Isolated from Decaying Wood, Hydrolyzing Cellulose and Producing Poly-3-hydroxybutyrate.</title>
        <authorList>
            <person name="Mieszkin S."/>
            <person name="Pouder E."/>
            <person name="Uroz S."/>
            <person name="Simon-Colin C."/>
            <person name="Alain K."/>
        </authorList>
    </citation>
    <scope>NUCLEOTIDE SEQUENCE [LARGE SCALE GENOMIC DNA]</scope>
    <source>
        <strain evidence="1 2">HW T5.17</strain>
    </source>
</reference>
<gene>
    <name evidence="1" type="ORF">ACELLULO517_22660</name>
</gene>